<gene>
    <name evidence="1" type="ORF">IMCC3088_1645</name>
</gene>
<organism evidence="1 2">
    <name type="scientific">Aequoribacter fuscus</name>
    <dbReference type="NCBI Taxonomy" id="2518989"/>
    <lineage>
        <taxon>Bacteria</taxon>
        <taxon>Pseudomonadati</taxon>
        <taxon>Pseudomonadota</taxon>
        <taxon>Gammaproteobacteria</taxon>
        <taxon>Cellvibrionales</taxon>
        <taxon>Halieaceae</taxon>
        <taxon>Aequoribacter</taxon>
    </lineage>
</organism>
<protein>
    <submittedName>
        <fullName evidence="1">Uncharacterized protein</fullName>
    </submittedName>
</protein>
<accession>F3L278</accession>
<dbReference type="STRING" id="2518989.IMCC3088_1645"/>
<keyword evidence="2" id="KW-1185">Reference proteome</keyword>
<dbReference type="Proteomes" id="UP000005615">
    <property type="component" value="Unassembled WGS sequence"/>
</dbReference>
<evidence type="ECO:0000313" key="1">
    <source>
        <dbReference type="EMBL" id="EGG29569.1"/>
    </source>
</evidence>
<dbReference type="EMBL" id="AEIG01000044">
    <property type="protein sequence ID" value="EGG29569.1"/>
    <property type="molecule type" value="Genomic_DNA"/>
</dbReference>
<evidence type="ECO:0000313" key="2">
    <source>
        <dbReference type="Proteomes" id="UP000005615"/>
    </source>
</evidence>
<proteinExistence type="predicted"/>
<dbReference type="AlphaFoldDB" id="F3L278"/>
<sequence length="40" mass="4790">MVRSERFSVYGDRRINPDKGFWCGVEHLTFTHKNFRGDCQ</sequence>
<comment type="caution">
    <text evidence="1">The sequence shown here is derived from an EMBL/GenBank/DDBJ whole genome shotgun (WGS) entry which is preliminary data.</text>
</comment>
<reference evidence="1 2" key="1">
    <citation type="journal article" date="2011" name="J. Bacteriol.">
        <title>Genome sequence of strain IMCC3088, a proteorhodopsin-containing marine bacterium belonging to the OM60/NOR5 clade.</title>
        <authorList>
            <person name="Jang Y."/>
            <person name="Oh H.M."/>
            <person name="Kang I."/>
            <person name="Lee K."/>
            <person name="Yang S.J."/>
            <person name="Cho J.C."/>
        </authorList>
    </citation>
    <scope>NUCLEOTIDE SEQUENCE [LARGE SCALE GENOMIC DNA]</scope>
    <source>
        <strain evidence="1 2">IMCC3088</strain>
    </source>
</reference>
<name>F3L278_9GAMM</name>